<feature type="binding site" evidence="14">
    <location>
        <position position="365"/>
    </location>
    <ligand>
        <name>ATP</name>
        <dbReference type="ChEBI" id="CHEBI:30616"/>
    </ligand>
</feature>
<dbReference type="FunFam" id="3.30.430.20:FF:000003">
    <property type="entry name" value="Cysteine-rich RLK (RECEPTOR-like protein kinase) 10"/>
    <property type="match status" value="1"/>
</dbReference>
<dbReference type="InterPro" id="IPR011009">
    <property type="entry name" value="Kinase-like_dom_sf"/>
</dbReference>
<dbReference type="InterPro" id="IPR002902">
    <property type="entry name" value="GNK2"/>
</dbReference>
<dbReference type="InterPro" id="IPR000719">
    <property type="entry name" value="Prot_kinase_dom"/>
</dbReference>
<feature type="domain" description="Gnk2-homologous" evidence="19">
    <location>
        <begin position="130"/>
        <end position="237"/>
    </location>
</feature>
<evidence type="ECO:0000256" key="13">
    <source>
        <dbReference type="ARBA" id="ARBA00023180"/>
    </source>
</evidence>
<organism evidence="20 21">
    <name type="scientific">Kalanchoe fedtschenkoi</name>
    <name type="common">Lavender scallops</name>
    <name type="synonym">South American air plant</name>
    <dbReference type="NCBI Taxonomy" id="63787"/>
    <lineage>
        <taxon>Eukaryota</taxon>
        <taxon>Viridiplantae</taxon>
        <taxon>Streptophyta</taxon>
        <taxon>Embryophyta</taxon>
        <taxon>Tracheophyta</taxon>
        <taxon>Spermatophyta</taxon>
        <taxon>Magnoliopsida</taxon>
        <taxon>eudicotyledons</taxon>
        <taxon>Gunneridae</taxon>
        <taxon>Pentapetalae</taxon>
        <taxon>Saxifragales</taxon>
        <taxon>Crassulaceae</taxon>
        <taxon>Kalanchoe</taxon>
    </lineage>
</organism>
<keyword evidence="5 17" id="KW-0732">Signal</keyword>
<feature type="region of interest" description="Disordered" evidence="15">
    <location>
        <begin position="241"/>
        <end position="264"/>
    </location>
</feature>
<keyword evidence="3" id="KW-0808">Transferase</keyword>
<dbReference type="Gramene" id="Kaladp0839s0010.1.v1.1">
    <property type="protein sequence ID" value="Kaladp0839s0010.1.v1.1"/>
    <property type="gene ID" value="Kaladp0839s0010.v1.1"/>
</dbReference>
<dbReference type="PROSITE" id="PS50011">
    <property type="entry name" value="PROTEIN_KINASE_DOM"/>
    <property type="match status" value="1"/>
</dbReference>
<evidence type="ECO:0000256" key="15">
    <source>
        <dbReference type="SAM" id="MobiDB-lite"/>
    </source>
</evidence>
<dbReference type="FunFam" id="1.10.510.10:FF:000129">
    <property type="entry name" value="cysteine-rich receptor-like protein kinase 10"/>
    <property type="match status" value="1"/>
</dbReference>
<dbReference type="Gene3D" id="3.30.200.20">
    <property type="entry name" value="Phosphorylase Kinase, domain 1"/>
    <property type="match status" value="1"/>
</dbReference>
<dbReference type="Gene3D" id="3.30.430.20">
    <property type="entry name" value="Gnk2 domain, C-X8-C-X2-C motif"/>
    <property type="match status" value="2"/>
</dbReference>
<dbReference type="AlphaFoldDB" id="A0A7N1A7D3"/>
<feature type="domain" description="Protein kinase" evidence="18">
    <location>
        <begin position="337"/>
        <end position="599"/>
    </location>
</feature>
<accession>A0A7N1A7D3</accession>
<dbReference type="GO" id="GO:0005524">
    <property type="term" value="F:ATP binding"/>
    <property type="evidence" value="ECO:0007669"/>
    <property type="project" value="UniProtKB-UniRule"/>
</dbReference>
<keyword evidence="6" id="KW-0677">Repeat</keyword>
<feature type="domain" description="Gnk2-homologous" evidence="19">
    <location>
        <begin position="22"/>
        <end position="125"/>
    </location>
</feature>
<dbReference type="EnsemblPlants" id="Kaladp0839s0010.1.v1.1">
    <property type="protein sequence ID" value="Kaladp0839s0010.1.v1.1"/>
    <property type="gene ID" value="Kaladp0839s0010.v1.1"/>
</dbReference>
<keyword evidence="9 14" id="KW-0067">ATP-binding</keyword>
<evidence type="ECO:0000256" key="11">
    <source>
        <dbReference type="ARBA" id="ARBA00023136"/>
    </source>
</evidence>
<dbReference type="CDD" id="cd23509">
    <property type="entry name" value="Gnk2-like"/>
    <property type="match status" value="2"/>
</dbReference>
<keyword evidence="4 16" id="KW-0812">Transmembrane</keyword>
<evidence type="ECO:0000256" key="10">
    <source>
        <dbReference type="ARBA" id="ARBA00022989"/>
    </source>
</evidence>
<keyword evidence="11 16" id="KW-0472">Membrane</keyword>
<evidence type="ECO:0000256" key="6">
    <source>
        <dbReference type="ARBA" id="ARBA00022737"/>
    </source>
</evidence>
<name>A0A7N1A7D3_KALFE</name>
<evidence type="ECO:0000256" key="9">
    <source>
        <dbReference type="ARBA" id="ARBA00022840"/>
    </source>
</evidence>
<evidence type="ECO:0000256" key="16">
    <source>
        <dbReference type="SAM" id="Phobius"/>
    </source>
</evidence>
<dbReference type="PANTHER" id="PTHR27002:SF1073">
    <property type="entry name" value="CYSTEINE-RICH RECEPTOR-LIKE PROTEIN KINASE 29"/>
    <property type="match status" value="1"/>
</dbReference>
<dbReference type="PROSITE" id="PS00108">
    <property type="entry name" value="PROTEIN_KINASE_ST"/>
    <property type="match status" value="1"/>
</dbReference>
<comment type="subcellular location">
    <subcellularLocation>
        <location evidence="1">Membrane</location>
        <topology evidence="1">Single-pass membrane protein</topology>
    </subcellularLocation>
</comment>
<dbReference type="Gene3D" id="1.10.510.10">
    <property type="entry name" value="Transferase(Phosphotransferase) domain 1"/>
    <property type="match status" value="1"/>
</dbReference>
<sequence length="648" mass="71611">MWFSRRVFFLSVLVCLTGAQDENYLNQKCSGANYTSNSLYQKNLNTLLSLLSSNNDIDYGFYNFSEGEGIDKVNSIALCRGDISQNSCKRCVSFSTVDLPQRCPTQKEAIVWYDNCMLRYSNRYIFGSWEQPDNLSWDLDNVTDPNLFTQALVGLLTGLQKQASSGDSQKKFAIGDTNYANSTRIYGLVQCTPDLTEVQCHDCLNVTFTAITGQLYGRQGGRVLGPNCNFRYAMNQFYEIPPPASPPPATAPSPPTPTTIVPPTGGGSNKVRNIIIGAVSTVCVVILIICIFIFLKLSNRKAKLENTKPFNIKGVDEIGADALQLDFGTVKAATNNFSNDNKLGQGGFGSVYKGRLGDGQEIAVKRLASGCGQGDLEFKNEVVLVARLQHRNLFLFDPAKRSCLDWKRRNKIIGGVARGLLFLHVDSRLRIIHRDLKASNILLDEEMHPKIADFGMARLFIVDQTQGNTSRIVGTFNTIFINSGYMAPEYGMHGQFSVKSDVYSFGVLLLELVSGQRNNCFRVGETMKDLLSFAWDSWRDGSAANMIDPTIIDGPRNEIMRCIHIGLLCVQESVTARPTMASVVLMLSSFSLSLPHPSEPAFFAHSSVEAERPVLAEYSSGTSTSSHYKGISRSLSRNDVSITDLFPR</sequence>
<evidence type="ECO:0000256" key="8">
    <source>
        <dbReference type="ARBA" id="ARBA00022777"/>
    </source>
</evidence>
<evidence type="ECO:0000313" key="20">
    <source>
        <dbReference type="EnsemblPlants" id="Kaladp0839s0010.1.v1.1"/>
    </source>
</evidence>
<dbReference type="Pfam" id="PF00069">
    <property type="entry name" value="Pkinase"/>
    <property type="match status" value="1"/>
</dbReference>
<dbReference type="Proteomes" id="UP000594263">
    <property type="component" value="Unplaced"/>
</dbReference>
<evidence type="ECO:0000256" key="17">
    <source>
        <dbReference type="SAM" id="SignalP"/>
    </source>
</evidence>
<feature type="transmembrane region" description="Helical" evidence="16">
    <location>
        <begin position="274"/>
        <end position="295"/>
    </location>
</feature>
<proteinExistence type="predicted"/>
<feature type="compositionally biased region" description="Pro residues" evidence="15">
    <location>
        <begin position="241"/>
        <end position="257"/>
    </location>
</feature>
<feature type="chain" id="PRO_5029848033" evidence="17">
    <location>
        <begin position="20"/>
        <end position="648"/>
    </location>
</feature>
<keyword evidence="13" id="KW-0325">Glycoprotein</keyword>
<evidence type="ECO:0000256" key="2">
    <source>
        <dbReference type="ARBA" id="ARBA00022527"/>
    </source>
</evidence>
<evidence type="ECO:0000313" key="21">
    <source>
        <dbReference type="Proteomes" id="UP000594263"/>
    </source>
</evidence>
<protein>
    <submittedName>
        <fullName evidence="20">Uncharacterized protein</fullName>
    </submittedName>
</protein>
<evidence type="ECO:0000256" key="7">
    <source>
        <dbReference type="ARBA" id="ARBA00022741"/>
    </source>
</evidence>
<dbReference type="PANTHER" id="PTHR27002">
    <property type="entry name" value="RECEPTOR-LIKE SERINE/THREONINE-PROTEIN KINASE SD1-8"/>
    <property type="match status" value="1"/>
</dbReference>
<reference evidence="20" key="1">
    <citation type="submission" date="2021-01" db="UniProtKB">
        <authorList>
            <consortium name="EnsemblPlants"/>
        </authorList>
    </citation>
    <scope>IDENTIFICATION</scope>
</reference>
<keyword evidence="21" id="KW-1185">Reference proteome</keyword>
<keyword evidence="7 14" id="KW-0547">Nucleotide-binding</keyword>
<dbReference type="FunFam" id="3.30.430.20:FF:000002">
    <property type="entry name" value="Cysteine-rich receptor-like protein kinase 10"/>
    <property type="match status" value="1"/>
</dbReference>
<dbReference type="PROSITE" id="PS00107">
    <property type="entry name" value="PROTEIN_KINASE_ATP"/>
    <property type="match status" value="1"/>
</dbReference>
<feature type="signal peptide" evidence="17">
    <location>
        <begin position="1"/>
        <end position="19"/>
    </location>
</feature>
<evidence type="ECO:0000259" key="18">
    <source>
        <dbReference type="PROSITE" id="PS50011"/>
    </source>
</evidence>
<dbReference type="Pfam" id="PF01657">
    <property type="entry name" value="Stress-antifung"/>
    <property type="match status" value="2"/>
</dbReference>
<dbReference type="GO" id="GO:0005886">
    <property type="term" value="C:plasma membrane"/>
    <property type="evidence" value="ECO:0007669"/>
    <property type="project" value="TreeGrafter"/>
</dbReference>
<evidence type="ECO:0000256" key="12">
    <source>
        <dbReference type="ARBA" id="ARBA00023170"/>
    </source>
</evidence>
<dbReference type="GO" id="GO:0006950">
    <property type="term" value="P:response to stress"/>
    <property type="evidence" value="ECO:0007669"/>
    <property type="project" value="UniProtKB-ARBA"/>
</dbReference>
<evidence type="ECO:0000256" key="14">
    <source>
        <dbReference type="PROSITE-ProRule" id="PRU10141"/>
    </source>
</evidence>
<keyword evidence="2" id="KW-0723">Serine/threonine-protein kinase</keyword>
<evidence type="ECO:0000256" key="5">
    <source>
        <dbReference type="ARBA" id="ARBA00022729"/>
    </source>
</evidence>
<evidence type="ECO:0000256" key="4">
    <source>
        <dbReference type="ARBA" id="ARBA00022692"/>
    </source>
</evidence>
<evidence type="ECO:0000259" key="19">
    <source>
        <dbReference type="PROSITE" id="PS51473"/>
    </source>
</evidence>
<dbReference type="GO" id="GO:0004674">
    <property type="term" value="F:protein serine/threonine kinase activity"/>
    <property type="evidence" value="ECO:0007669"/>
    <property type="project" value="UniProtKB-KW"/>
</dbReference>
<dbReference type="InterPro" id="IPR017441">
    <property type="entry name" value="Protein_kinase_ATP_BS"/>
</dbReference>
<dbReference type="InterPro" id="IPR038408">
    <property type="entry name" value="GNK2_sf"/>
</dbReference>
<keyword evidence="8" id="KW-0418">Kinase</keyword>
<evidence type="ECO:0000256" key="1">
    <source>
        <dbReference type="ARBA" id="ARBA00004167"/>
    </source>
</evidence>
<dbReference type="PROSITE" id="PS51473">
    <property type="entry name" value="GNK2"/>
    <property type="match status" value="2"/>
</dbReference>
<keyword evidence="12" id="KW-0675">Receptor</keyword>
<dbReference type="InterPro" id="IPR008271">
    <property type="entry name" value="Ser/Thr_kinase_AS"/>
</dbReference>
<evidence type="ECO:0000256" key="3">
    <source>
        <dbReference type="ARBA" id="ARBA00022679"/>
    </source>
</evidence>
<dbReference type="SMART" id="SM00220">
    <property type="entry name" value="S_TKc"/>
    <property type="match status" value="1"/>
</dbReference>
<dbReference type="OMA" id="QSCMSQA"/>
<dbReference type="SUPFAM" id="SSF56112">
    <property type="entry name" value="Protein kinase-like (PK-like)"/>
    <property type="match status" value="1"/>
</dbReference>
<keyword evidence="10 16" id="KW-1133">Transmembrane helix</keyword>